<reference evidence="2 3" key="1">
    <citation type="submission" date="2023-05" db="EMBL/GenBank/DDBJ databases">
        <title>Sedimentitalea sp. nov. JM2-8.</title>
        <authorList>
            <person name="Huang J."/>
        </authorList>
    </citation>
    <scope>NUCLEOTIDE SEQUENCE [LARGE SCALE GENOMIC DNA]</scope>
    <source>
        <strain evidence="2 3">JM2-8</strain>
    </source>
</reference>
<name>A0ABT7FFN2_9RHOB</name>
<organism evidence="2 3">
    <name type="scientific">Sedimentitalea xiamensis</name>
    <dbReference type="NCBI Taxonomy" id="3050037"/>
    <lineage>
        <taxon>Bacteria</taxon>
        <taxon>Pseudomonadati</taxon>
        <taxon>Pseudomonadota</taxon>
        <taxon>Alphaproteobacteria</taxon>
        <taxon>Rhodobacterales</taxon>
        <taxon>Paracoccaceae</taxon>
        <taxon>Sedimentitalea</taxon>
    </lineage>
</organism>
<protein>
    <recommendedName>
        <fullName evidence="4">VPLPA-CTERM protein sorting domain-containing protein</fullName>
    </recommendedName>
</protein>
<evidence type="ECO:0000256" key="1">
    <source>
        <dbReference type="SAM" id="Phobius"/>
    </source>
</evidence>
<dbReference type="EMBL" id="JASNJE010000013">
    <property type="protein sequence ID" value="MDK3073788.1"/>
    <property type="molecule type" value="Genomic_DNA"/>
</dbReference>
<evidence type="ECO:0008006" key="4">
    <source>
        <dbReference type="Google" id="ProtNLM"/>
    </source>
</evidence>
<keyword evidence="3" id="KW-1185">Reference proteome</keyword>
<evidence type="ECO:0000313" key="2">
    <source>
        <dbReference type="EMBL" id="MDK3073788.1"/>
    </source>
</evidence>
<sequence>MKPARLALEASIEPSDFHTRRKTAGVLFSFLCIGLLMGWAGKAAASTYDFKYESGMLFVTGTDGSFGKKIGDAAGWIYFTLSITEDGGLAGKTIDFNESNIDVYQGYVTGGGFVTFDANQNITDYAFSFTGNHRGAFSWGGSTSGAAQYFEPYEVYSTDNPIGWIAPQATSPGPLSAVPLPSAITLSLAGLLSFGWIRRHRT</sequence>
<proteinExistence type="predicted"/>
<dbReference type="RefSeq" id="WP_284485727.1">
    <property type="nucleotide sequence ID" value="NZ_JASNJE010000013.1"/>
</dbReference>
<comment type="caution">
    <text evidence="2">The sequence shown here is derived from an EMBL/GenBank/DDBJ whole genome shotgun (WGS) entry which is preliminary data.</text>
</comment>
<dbReference type="Proteomes" id="UP001227126">
    <property type="component" value="Unassembled WGS sequence"/>
</dbReference>
<gene>
    <name evidence="2" type="ORF">QO034_11745</name>
</gene>
<keyword evidence="1" id="KW-1133">Transmembrane helix</keyword>
<keyword evidence="1" id="KW-0472">Membrane</keyword>
<keyword evidence="1" id="KW-0812">Transmembrane</keyword>
<evidence type="ECO:0000313" key="3">
    <source>
        <dbReference type="Proteomes" id="UP001227126"/>
    </source>
</evidence>
<accession>A0ABT7FFN2</accession>
<feature type="transmembrane region" description="Helical" evidence="1">
    <location>
        <begin position="178"/>
        <end position="197"/>
    </location>
</feature>